<dbReference type="EMBL" id="DWWA01000018">
    <property type="protein sequence ID" value="HJC71806.1"/>
    <property type="molecule type" value="Genomic_DNA"/>
</dbReference>
<accession>A0A9D2Q3P9</accession>
<organism evidence="1 2">
    <name type="scientific">Candidatus Ruthenibacterium merdavium</name>
    <dbReference type="NCBI Taxonomy" id="2838752"/>
    <lineage>
        <taxon>Bacteria</taxon>
        <taxon>Bacillati</taxon>
        <taxon>Bacillota</taxon>
        <taxon>Clostridia</taxon>
        <taxon>Eubacteriales</taxon>
        <taxon>Oscillospiraceae</taxon>
        <taxon>Ruthenibacterium</taxon>
    </lineage>
</organism>
<proteinExistence type="predicted"/>
<sequence length="348" mass="41359">MEIDKKENLKISQEFLPFYDFLNYCRFCFLDMLEYADKKHLSMEAINYKSDADRMASENICKNQKQNLDQWLLDNGYKKVAFNFYFKHLFFSLLVDFCNYYNASLDIASNGNIYVAWSLLRKPLQETLAYIEWLYVDKEELISLMMENQDVSSYEIMNKKNRWKIKKHIQMIQPSISSEKMNIYDFRYSYENPLTLNGILQATNHLITTRPYLKTSPSGLNFVFENYDSIHRNTGFYYTSLSYVMKYAIELVMKIFASIAKLSDYTITVNSLNAMLKAYQALSIPYERAKNLIDLEQMPIYCPACGQANNTNEMWINFAHSYFECNKCHKKINTFQYLFDFEDIIFNR</sequence>
<evidence type="ECO:0000313" key="2">
    <source>
        <dbReference type="Proteomes" id="UP000823918"/>
    </source>
</evidence>
<name>A0A9D2Q3P9_9FIRM</name>
<dbReference type="Proteomes" id="UP000823918">
    <property type="component" value="Unassembled WGS sequence"/>
</dbReference>
<protein>
    <submittedName>
        <fullName evidence="1">Uncharacterized protein</fullName>
    </submittedName>
</protein>
<reference evidence="1" key="1">
    <citation type="journal article" date="2021" name="PeerJ">
        <title>Extensive microbial diversity within the chicken gut microbiome revealed by metagenomics and culture.</title>
        <authorList>
            <person name="Gilroy R."/>
            <person name="Ravi A."/>
            <person name="Getino M."/>
            <person name="Pursley I."/>
            <person name="Horton D.L."/>
            <person name="Alikhan N.F."/>
            <person name="Baker D."/>
            <person name="Gharbi K."/>
            <person name="Hall N."/>
            <person name="Watson M."/>
            <person name="Adriaenssens E.M."/>
            <person name="Foster-Nyarko E."/>
            <person name="Jarju S."/>
            <person name="Secka A."/>
            <person name="Antonio M."/>
            <person name="Oren A."/>
            <person name="Chaudhuri R.R."/>
            <person name="La Ragione R."/>
            <person name="Hildebrand F."/>
            <person name="Pallen M.J."/>
        </authorList>
    </citation>
    <scope>NUCLEOTIDE SEQUENCE</scope>
    <source>
        <strain evidence="1">5933</strain>
    </source>
</reference>
<gene>
    <name evidence="1" type="ORF">H9698_03300</name>
</gene>
<evidence type="ECO:0000313" key="1">
    <source>
        <dbReference type="EMBL" id="HJC71806.1"/>
    </source>
</evidence>
<comment type="caution">
    <text evidence="1">The sequence shown here is derived from an EMBL/GenBank/DDBJ whole genome shotgun (WGS) entry which is preliminary data.</text>
</comment>
<dbReference type="AlphaFoldDB" id="A0A9D2Q3P9"/>
<reference evidence="1" key="2">
    <citation type="submission" date="2021-04" db="EMBL/GenBank/DDBJ databases">
        <authorList>
            <person name="Gilroy R."/>
        </authorList>
    </citation>
    <scope>NUCLEOTIDE SEQUENCE</scope>
    <source>
        <strain evidence="1">5933</strain>
    </source>
</reference>